<keyword evidence="4" id="KW-0808">Transferase</keyword>
<dbReference type="SUPFAM" id="SSF55874">
    <property type="entry name" value="ATPase domain of HSP90 chaperone/DNA topoisomerase II/histidine kinase"/>
    <property type="match status" value="1"/>
</dbReference>
<dbReference type="Pfam" id="PF02518">
    <property type="entry name" value="HATPase_c"/>
    <property type="match status" value="1"/>
</dbReference>
<dbReference type="PANTHER" id="PTHR43304:SF1">
    <property type="entry name" value="PAC DOMAIN-CONTAINING PROTEIN"/>
    <property type="match status" value="1"/>
</dbReference>
<dbReference type="RefSeq" id="WP_023065275.1">
    <property type="nucleotide sequence ID" value="NZ_AUZM01000010.1"/>
</dbReference>
<dbReference type="EC" id="2.7.13.3" evidence="2"/>
<dbReference type="Gene3D" id="3.30.450.20">
    <property type="entry name" value="PAS domain"/>
    <property type="match status" value="1"/>
</dbReference>
<dbReference type="InterPro" id="IPR003661">
    <property type="entry name" value="HisK_dim/P_dom"/>
</dbReference>
<evidence type="ECO:0000256" key="6">
    <source>
        <dbReference type="ARBA" id="ARBA00023012"/>
    </source>
</evidence>
<dbReference type="InterPro" id="IPR004358">
    <property type="entry name" value="Sig_transdc_His_kin-like_C"/>
</dbReference>
<dbReference type="AlphaFoldDB" id="U7QMZ5"/>
<gene>
    <name evidence="8" type="ORF">M595_1552</name>
</gene>
<dbReference type="PRINTS" id="PR00344">
    <property type="entry name" value="BCTRLSENSOR"/>
</dbReference>
<evidence type="ECO:0000256" key="2">
    <source>
        <dbReference type="ARBA" id="ARBA00012438"/>
    </source>
</evidence>
<name>U7QMZ5_9CYAN</name>
<dbReference type="PANTHER" id="PTHR43304">
    <property type="entry name" value="PHYTOCHROME-LIKE PROTEIN CPH1"/>
    <property type="match status" value="1"/>
</dbReference>
<dbReference type="InterPro" id="IPR035965">
    <property type="entry name" value="PAS-like_dom_sf"/>
</dbReference>
<protein>
    <recommendedName>
        <fullName evidence="2">histidine kinase</fullName>
        <ecNumber evidence="2">2.7.13.3</ecNumber>
    </recommendedName>
</protein>
<evidence type="ECO:0000256" key="4">
    <source>
        <dbReference type="ARBA" id="ARBA00022679"/>
    </source>
</evidence>
<dbReference type="PROSITE" id="PS50109">
    <property type="entry name" value="HIS_KIN"/>
    <property type="match status" value="1"/>
</dbReference>
<evidence type="ECO:0000313" key="8">
    <source>
        <dbReference type="EMBL" id="ERT08450.1"/>
    </source>
</evidence>
<evidence type="ECO:0000313" key="9">
    <source>
        <dbReference type="Proteomes" id="UP000017127"/>
    </source>
</evidence>
<reference evidence="8 9" key="1">
    <citation type="journal article" date="2013" name="Front. Microbiol.">
        <title>Comparative genomic analyses of the cyanobacterium, Lyngbya aestuarii BL J, a powerful hydrogen producer.</title>
        <authorList>
            <person name="Kothari A."/>
            <person name="Vaughn M."/>
            <person name="Garcia-Pichel F."/>
        </authorList>
    </citation>
    <scope>NUCLEOTIDE SEQUENCE [LARGE SCALE GENOMIC DNA]</scope>
    <source>
        <strain evidence="8 9">BL J</strain>
    </source>
</reference>
<dbReference type="FunFam" id="3.30.565.10:FF:000006">
    <property type="entry name" value="Sensor histidine kinase WalK"/>
    <property type="match status" value="1"/>
</dbReference>
<evidence type="ECO:0000256" key="5">
    <source>
        <dbReference type="ARBA" id="ARBA00022777"/>
    </source>
</evidence>
<dbReference type="EMBL" id="AUZM01000010">
    <property type="protein sequence ID" value="ERT08450.1"/>
    <property type="molecule type" value="Genomic_DNA"/>
</dbReference>
<proteinExistence type="predicted"/>
<dbReference type="GO" id="GO:0000155">
    <property type="term" value="F:phosphorelay sensor kinase activity"/>
    <property type="evidence" value="ECO:0007669"/>
    <property type="project" value="InterPro"/>
</dbReference>
<dbReference type="SMART" id="SM00387">
    <property type="entry name" value="HATPase_c"/>
    <property type="match status" value="1"/>
</dbReference>
<dbReference type="InterPro" id="IPR003594">
    <property type="entry name" value="HATPase_dom"/>
</dbReference>
<comment type="caution">
    <text evidence="8">The sequence shown here is derived from an EMBL/GenBank/DDBJ whole genome shotgun (WGS) entry which is preliminary data.</text>
</comment>
<dbReference type="Gene3D" id="1.10.287.130">
    <property type="match status" value="1"/>
</dbReference>
<dbReference type="InterPro" id="IPR052162">
    <property type="entry name" value="Sensor_kinase/Photoreceptor"/>
</dbReference>
<dbReference type="OrthoDB" id="9778628at2"/>
<dbReference type="InterPro" id="IPR005467">
    <property type="entry name" value="His_kinase_dom"/>
</dbReference>
<keyword evidence="3" id="KW-0597">Phosphoprotein</keyword>
<keyword evidence="9" id="KW-1185">Reference proteome</keyword>
<evidence type="ECO:0000256" key="3">
    <source>
        <dbReference type="ARBA" id="ARBA00022553"/>
    </source>
</evidence>
<dbReference type="CDD" id="cd00082">
    <property type="entry name" value="HisKA"/>
    <property type="match status" value="1"/>
</dbReference>
<sequence length="384" mass="43618">MYDEIENVALQYKVLDAIAIGLCILRSDWIVLFWNRYLEQYTKVASSEIVGTSLFVHFNQLNPTQFASYGYQIFQNQEEVHFSVSLNVGKNSPTHSQKVSSLEPVTLTPLSTIAGEGNYALLTLHNPLTVSRHDHTSTPLVTKQSELEQLINRISHDLREPLRMVVNFNELIAQRYSGKLDSTGNQMIHFAVDGARRMQQMIDGLLVYSRLKTRYQPPQPIDAQVSLKQAIMELQSLIIKTETQISTTPLPIVMANHPQLTQLFSILIENAIQYCRDHPPKIEIAVQSQADFWLFSVRDNGIGIDQKYHQAIFEIFRRLHSRQDYPGIGMGLAIAKKIVELHQGCIWINSQTQQGSTFYFTLPNLPKINSVLTSSENFDVSGID</sequence>
<dbReference type="Proteomes" id="UP000017127">
    <property type="component" value="Unassembled WGS sequence"/>
</dbReference>
<comment type="catalytic activity">
    <reaction evidence="1">
        <text>ATP + protein L-histidine = ADP + protein N-phospho-L-histidine.</text>
        <dbReference type="EC" id="2.7.13.3"/>
    </reaction>
</comment>
<dbReference type="InterPro" id="IPR036890">
    <property type="entry name" value="HATPase_C_sf"/>
</dbReference>
<dbReference type="Gene3D" id="3.30.565.10">
    <property type="entry name" value="Histidine kinase-like ATPase, C-terminal domain"/>
    <property type="match status" value="1"/>
</dbReference>
<accession>U7QMZ5</accession>
<dbReference type="InterPro" id="IPR036097">
    <property type="entry name" value="HisK_dim/P_sf"/>
</dbReference>
<organism evidence="8 9">
    <name type="scientific">Lyngbya aestuarii BL J</name>
    <dbReference type="NCBI Taxonomy" id="1348334"/>
    <lineage>
        <taxon>Bacteria</taxon>
        <taxon>Bacillati</taxon>
        <taxon>Cyanobacteriota</taxon>
        <taxon>Cyanophyceae</taxon>
        <taxon>Oscillatoriophycideae</taxon>
        <taxon>Oscillatoriales</taxon>
        <taxon>Microcoleaceae</taxon>
        <taxon>Lyngbya</taxon>
    </lineage>
</organism>
<dbReference type="SMART" id="SM00388">
    <property type="entry name" value="HisKA"/>
    <property type="match status" value="1"/>
</dbReference>
<evidence type="ECO:0000256" key="1">
    <source>
        <dbReference type="ARBA" id="ARBA00000085"/>
    </source>
</evidence>
<keyword evidence="6" id="KW-0902">Two-component regulatory system</keyword>
<dbReference type="Pfam" id="PF00512">
    <property type="entry name" value="HisKA"/>
    <property type="match status" value="1"/>
</dbReference>
<dbReference type="SUPFAM" id="SSF47384">
    <property type="entry name" value="Homodimeric domain of signal transducing histidine kinase"/>
    <property type="match status" value="1"/>
</dbReference>
<dbReference type="SUPFAM" id="SSF55785">
    <property type="entry name" value="PYP-like sensor domain (PAS domain)"/>
    <property type="match status" value="1"/>
</dbReference>
<evidence type="ECO:0000259" key="7">
    <source>
        <dbReference type="PROSITE" id="PS50109"/>
    </source>
</evidence>
<feature type="domain" description="Histidine kinase" evidence="7">
    <location>
        <begin position="153"/>
        <end position="366"/>
    </location>
</feature>
<keyword evidence="5 8" id="KW-0418">Kinase</keyword>